<dbReference type="InterPro" id="IPR056924">
    <property type="entry name" value="SH3_Tf2-1"/>
</dbReference>
<comment type="caution">
    <text evidence="2">The sequence shown here is derived from an EMBL/GenBank/DDBJ whole genome shotgun (WGS) entry which is preliminary data.</text>
</comment>
<keyword evidence="3" id="KW-1185">Reference proteome</keyword>
<feature type="domain" description="Tf2-1-like SH3-like" evidence="1">
    <location>
        <begin position="25"/>
        <end position="84"/>
    </location>
</feature>
<reference evidence="3" key="1">
    <citation type="submission" date="2016-04" db="EMBL/GenBank/DDBJ databases">
        <title>Cephalotus genome sequencing.</title>
        <authorList>
            <person name="Fukushima K."/>
            <person name="Hasebe M."/>
            <person name="Fang X."/>
        </authorList>
    </citation>
    <scope>NUCLEOTIDE SEQUENCE [LARGE SCALE GENOMIC DNA]</scope>
    <source>
        <strain evidence="3">cv. St1</strain>
    </source>
</reference>
<organism evidence="2 3">
    <name type="scientific">Cephalotus follicularis</name>
    <name type="common">Albany pitcher plant</name>
    <dbReference type="NCBI Taxonomy" id="3775"/>
    <lineage>
        <taxon>Eukaryota</taxon>
        <taxon>Viridiplantae</taxon>
        <taxon>Streptophyta</taxon>
        <taxon>Embryophyta</taxon>
        <taxon>Tracheophyta</taxon>
        <taxon>Spermatophyta</taxon>
        <taxon>Magnoliopsida</taxon>
        <taxon>eudicotyledons</taxon>
        <taxon>Gunneridae</taxon>
        <taxon>Pentapetalae</taxon>
        <taxon>rosids</taxon>
        <taxon>fabids</taxon>
        <taxon>Oxalidales</taxon>
        <taxon>Cephalotaceae</taxon>
        <taxon>Cephalotus</taxon>
    </lineage>
</organism>
<dbReference type="PANTHER" id="PTHR35046:SF9">
    <property type="entry name" value="RNA-DIRECTED DNA POLYMERASE"/>
    <property type="match status" value="1"/>
</dbReference>
<dbReference type="PANTHER" id="PTHR35046">
    <property type="entry name" value="ZINC KNUCKLE (CCHC-TYPE) FAMILY PROTEIN"/>
    <property type="match status" value="1"/>
</dbReference>
<protein>
    <recommendedName>
        <fullName evidence="1">Tf2-1-like SH3-like domain-containing protein</fullName>
    </recommendedName>
</protein>
<accession>A0A1Q3B4B5</accession>
<dbReference type="Pfam" id="PF24626">
    <property type="entry name" value="SH3_Tf2-1"/>
    <property type="match status" value="1"/>
</dbReference>
<dbReference type="InParanoid" id="A0A1Q3B4B5"/>
<gene>
    <name evidence="2" type="ORF">CFOL_v3_06302</name>
</gene>
<name>A0A1Q3B4B5_CEPFO</name>
<dbReference type="AlphaFoldDB" id="A0A1Q3B4B5"/>
<dbReference type="Proteomes" id="UP000187406">
    <property type="component" value="Unassembled WGS sequence"/>
</dbReference>
<evidence type="ECO:0000313" key="3">
    <source>
        <dbReference type="Proteomes" id="UP000187406"/>
    </source>
</evidence>
<evidence type="ECO:0000259" key="1">
    <source>
        <dbReference type="Pfam" id="PF24626"/>
    </source>
</evidence>
<dbReference type="EMBL" id="BDDD01000276">
    <property type="protein sequence ID" value="GAV62779.1"/>
    <property type="molecule type" value="Genomic_DNA"/>
</dbReference>
<sequence length="177" mass="20313">QIKKSNEIYKNKANKHRKKVVFQPGDLVWIHLMKGRFPSKRKSKLAPWADGPFEVLNRIGNNAYKINLAREYGVSATFNVGDLSLFLEDEQLPNLRANPQPSQEDNLSVSHVIQNKEQAQTIRVPKERPNLILGPMDVSSYSLGHTLLTWVHLISKDECYFDPTRLHSNNQEVVQIQ</sequence>
<feature type="non-terminal residue" evidence="2">
    <location>
        <position position="1"/>
    </location>
</feature>
<proteinExistence type="predicted"/>
<evidence type="ECO:0000313" key="2">
    <source>
        <dbReference type="EMBL" id="GAV62779.1"/>
    </source>
</evidence>